<evidence type="ECO:0000313" key="3">
    <source>
        <dbReference type="WBParaSite" id="MhA1_Contig1469.frz3.gene13"/>
    </source>
</evidence>
<dbReference type="AlphaFoldDB" id="A0A1I8B791"/>
<reference evidence="3" key="1">
    <citation type="submission" date="2016-11" db="UniProtKB">
        <authorList>
            <consortium name="WormBaseParasite"/>
        </authorList>
    </citation>
    <scope>IDENTIFICATION</scope>
</reference>
<feature type="region of interest" description="Disordered" evidence="1">
    <location>
        <begin position="244"/>
        <end position="266"/>
    </location>
</feature>
<organism evidence="2 3">
    <name type="scientific">Meloidogyne hapla</name>
    <name type="common">Root-knot nematode worm</name>
    <dbReference type="NCBI Taxonomy" id="6305"/>
    <lineage>
        <taxon>Eukaryota</taxon>
        <taxon>Metazoa</taxon>
        <taxon>Ecdysozoa</taxon>
        <taxon>Nematoda</taxon>
        <taxon>Chromadorea</taxon>
        <taxon>Rhabditida</taxon>
        <taxon>Tylenchina</taxon>
        <taxon>Tylenchomorpha</taxon>
        <taxon>Tylenchoidea</taxon>
        <taxon>Meloidogynidae</taxon>
        <taxon>Meloidogyninae</taxon>
        <taxon>Meloidogyne</taxon>
    </lineage>
</organism>
<sequence length="385" mass="43393">MAFQLDQSKSSPPLRISFNMDIRTNGAKEGLLISTGIISGTPQMFNGIFGVNNNSSLWPAVFSPTDKTQTTSIATLPLNDKNNVELLNKNLNNSLNEQSKMLSPLMLSINEGEEKKQQPENQKQLNNFHCFPNPSKTNKNDDCCSPPLLFASTTTTTSLEIFRPESASSSNADFYQLPKAPLSREKIREPPVVLVPAKGEEYEFREKSETHFSTESANTLNYKKSPPLQQKSVHWGESICIQPSPIPSTSTTPSSSSSLPSSSNSFHCSQRFPIQMEEIKETFINDNQHKEDSFVSSPFPKQINQFPDNQPITSPTIIRRQCQQHFEKRLSNSPSPECQKCPPIPPKKFNKNYQNIWENSVPPLPPKPEHLRINKNLLNQNLHQR</sequence>
<feature type="region of interest" description="Disordered" evidence="1">
    <location>
        <begin position="291"/>
        <end position="313"/>
    </location>
</feature>
<protein>
    <submittedName>
        <fullName evidence="3">Uncharacterized protein</fullName>
    </submittedName>
</protein>
<feature type="region of interest" description="Disordered" evidence="1">
    <location>
        <begin position="206"/>
        <end position="225"/>
    </location>
</feature>
<evidence type="ECO:0000313" key="2">
    <source>
        <dbReference type="Proteomes" id="UP000095281"/>
    </source>
</evidence>
<feature type="compositionally biased region" description="Polar residues" evidence="1">
    <location>
        <begin position="213"/>
        <end position="225"/>
    </location>
</feature>
<accession>A0A1I8B791</accession>
<name>A0A1I8B791_MELHA</name>
<evidence type="ECO:0000256" key="1">
    <source>
        <dbReference type="SAM" id="MobiDB-lite"/>
    </source>
</evidence>
<dbReference type="WBParaSite" id="MhA1_Contig1469.frz3.gene13">
    <property type="protein sequence ID" value="MhA1_Contig1469.frz3.gene13"/>
    <property type="gene ID" value="MhA1_Contig1469.frz3.gene13"/>
</dbReference>
<feature type="compositionally biased region" description="Polar residues" evidence="1">
    <location>
        <begin position="302"/>
        <end position="313"/>
    </location>
</feature>
<proteinExistence type="predicted"/>
<feature type="compositionally biased region" description="Low complexity" evidence="1">
    <location>
        <begin position="247"/>
        <end position="265"/>
    </location>
</feature>
<keyword evidence="2" id="KW-1185">Reference proteome</keyword>
<dbReference type="Proteomes" id="UP000095281">
    <property type="component" value="Unplaced"/>
</dbReference>